<feature type="compositionally biased region" description="Basic and acidic residues" evidence="1">
    <location>
        <begin position="293"/>
        <end position="323"/>
    </location>
</feature>
<dbReference type="Proteomes" id="UP001151760">
    <property type="component" value="Unassembled WGS sequence"/>
</dbReference>
<feature type="compositionally biased region" description="Polar residues" evidence="1">
    <location>
        <begin position="324"/>
        <end position="339"/>
    </location>
</feature>
<sequence length="347" mass="38932">MVEQQTIKYALQWNNMTVDNVTFHTNNVMGNFNYPPNVPVYKPIIKFMLNCPLRKAITNCSSVVYQNFLREFWSTTVAYDPFPSTDETEQRPLREFLIKFSVLNRITNNPSYLDKTPVLKNSFPVAWRILFTFVIQVLGENYSFTEKVNSIQQLLAYCLITETEVDIGEIIYTDLDPSKVTGIELTAHMIVVNSQKDSVSPLPLATKPKKRKSYTVTSTLPKSQGPEVPGALSKKSKRPKSKKPPTETKVTPPKPTEGFEQSHLVSSGTVPDTQDLERNIQLATIGFPSTLDEGTRKSKHLPDGTTTHPKDSRGNIQPLDRDLTFTTSDKGTAKTTSRPEGSLGDKD</sequence>
<evidence type="ECO:0000256" key="1">
    <source>
        <dbReference type="SAM" id="MobiDB-lite"/>
    </source>
</evidence>
<feature type="region of interest" description="Disordered" evidence="1">
    <location>
        <begin position="199"/>
        <end position="347"/>
    </location>
</feature>
<accession>A0ABQ5E491</accession>
<feature type="compositionally biased region" description="Polar residues" evidence="1">
    <location>
        <begin position="263"/>
        <end position="272"/>
    </location>
</feature>
<protein>
    <submittedName>
        <fullName evidence="2">Uncharacterized protein</fullName>
    </submittedName>
</protein>
<keyword evidence="3" id="KW-1185">Reference proteome</keyword>
<reference evidence="2" key="2">
    <citation type="submission" date="2022-01" db="EMBL/GenBank/DDBJ databases">
        <authorList>
            <person name="Yamashiro T."/>
            <person name="Shiraishi A."/>
            <person name="Satake H."/>
            <person name="Nakayama K."/>
        </authorList>
    </citation>
    <scope>NUCLEOTIDE SEQUENCE</scope>
</reference>
<dbReference type="EMBL" id="BQNB010015889">
    <property type="protein sequence ID" value="GJT45284.1"/>
    <property type="molecule type" value="Genomic_DNA"/>
</dbReference>
<reference evidence="2" key="1">
    <citation type="journal article" date="2022" name="Int. J. Mol. Sci.">
        <title>Draft Genome of Tanacetum Coccineum: Genomic Comparison of Closely Related Tanacetum-Family Plants.</title>
        <authorList>
            <person name="Yamashiro T."/>
            <person name="Shiraishi A."/>
            <person name="Nakayama K."/>
            <person name="Satake H."/>
        </authorList>
    </citation>
    <scope>NUCLEOTIDE SEQUENCE</scope>
</reference>
<proteinExistence type="predicted"/>
<comment type="caution">
    <text evidence="2">The sequence shown here is derived from an EMBL/GenBank/DDBJ whole genome shotgun (WGS) entry which is preliminary data.</text>
</comment>
<name>A0ABQ5E491_9ASTR</name>
<organism evidence="2 3">
    <name type="scientific">Tanacetum coccineum</name>
    <dbReference type="NCBI Taxonomy" id="301880"/>
    <lineage>
        <taxon>Eukaryota</taxon>
        <taxon>Viridiplantae</taxon>
        <taxon>Streptophyta</taxon>
        <taxon>Embryophyta</taxon>
        <taxon>Tracheophyta</taxon>
        <taxon>Spermatophyta</taxon>
        <taxon>Magnoliopsida</taxon>
        <taxon>eudicotyledons</taxon>
        <taxon>Gunneridae</taxon>
        <taxon>Pentapetalae</taxon>
        <taxon>asterids</taxon>
        <taxon>campanulids</taxon>
        <taxon>Asterales</taxon>
        <taxon>Asteraceae</taxon>
        <taxon>Asteroideae</taxon>
        <taxon>Anthemideae</taxon>
        <taxon>Anthemidinae</taxon>
        <taxon>Tanacetum</taxon>
    </lineage>
</organism>
<feature type="compositionally biased region" description="Basic residues" evidence="1">
    <location>
        <begin position="234"/>
        <end position="243"/>
    </location>
</feature>
<evidence type="ECO:0000313" key="3">
    <source>
        <dbReference type="Proteomes" id="UP001151760"/>
    </source>
</evidence>
<gene>
    <name evidence="2" type="ORF">Tco_0953999</name>
</gene>
<evidence type="ECO:0000313" key="2">
    <source>
        <dbReference type="EMBL" id="GJT45284.1"/>
    </source>
</evidence>